<dbReference type="InterPro" id="IPR036280">
    <property type="entry name" value="Multihaem_cyt_sf"/>
</dbReference>
<evidence type="ECO:0000259" key="3">
    <source>
        <dbReference type="Pfam" id="PF09699"/>
    </source>
</evidence>
<dbReference type="InterPro" id="IPR051829">
    <property type="entry name" value="Multiheme_Cytochr_ET"/>
</dbReference>
<reference evidence="4 5" key="1">
    <citation type="submission" date="2021-02" db="EMBL/GenBank/DDBJ databases">
        <title>Activity-based single-cell genomes from oceanic crustal fluid captures similar information to metagenomic and metatranscriptomic surveys with orders of magnitude less sampling.</title>
        <authorList>
            <person name="D'Angelo T.S."/>
            <person name="Orcutt B.N."/>
        </authorList>
    </citation>
    <scope>NUCLEOTIDE SEQUENCE [LARGE SCALE GENOMIC DNA]</scope>
    <source>
        <strain evidence="4">AH-315-G02</strain>
    </source>
</reference>
<dbReference type="Proteomes" id="UP000717534">
    <property type="component" value="Unassembled WGS sequence"/>
</dbReference>
<accession>A0ABS3AUP0</accession>
<dbReference type="Pfam" id="PF09699">
    <property type="entry name" value="Paired_CXXCH_1"/>
    <property type="match status" value="3"/>
</dbReference>
<sequence length="327" mass="36879">MKKKYIHYITFTILLFCAISCRATTGISVQYPPENAYVENELINMVLNVEKNIDKIRVVSSKNKPKEISVRPGSNKACFGITLNMGMNTVDLLGLDQGKVVDRKEMKIFFRSDLFPKFREAPAGFERYFFHFIENEKSCASCHDMEPTLSSLRPATPEESPCYSCHAKKREHTFAHYPLEKGICFSCHEVLQGNQKYIASKPDEKVCYTCHSSLIKEGKKKKIRHGPTGLGHCTLCHNPHGSEWPSLMRMHTTDLCTNCHEDKASGAHVIAGFFGKGHPVRGVKDPFNPDREFTCAGCHNPHAGDTKNLLNHDNSTMTSYCSVCHKM</sequence>
<feature type="domain" description="Doubled CXXCH motif" evidence="3">
    <location>
        <begin position="294"/>
        <end position="326"/>
    </location>
</feature>
<evidence type="ECO:0000313" key="5">
    <source>
        <dbReference type="Proteomes" id="UP000717534"/>
    </source>
</evidence>
<keyword evidence="1 2" id="KW-0732">Signal</keyword>
<dbReference type="NCBIfam" id="TIGR01905">
    <property type="entry name" value="paired_CXXCH_1"/>
    <property type="match status" value="2"/>
</dbReference>
<proteinExistence type="predicted"/>
<dbReference type="InterPro" id="IPR010177">
    <property type="entry name" value="Paired_CXXCH_1"/>
</dbReference>
<comment type="caution">
    <text evidence="4">The sequence shown here is derived from an EMBL/GenBank/DDBJ whole genome shotgun (WGS) entry which is preliminary data.</text>
</comment>
<evidence type="ECO:0000313" key="4">
    <source>
        <dbReference type="EMBL" id="MBN4068804.1"/>
    </source>
</evidence>
<feature type="domain" description="Doubled CXXCH motif" evidence="3">
    <location>
        <begin position="225"/>
        <end position="264"/>
    </location>
</feature>
<dbReference type="PANTHER" id="PTHR35038:SF6">
    <property type="entry name" value="SURFACE LOCALIZED DECAHEME CYTOCHROME C LIPOPROTEIN"/>
    <property type="match status" value="1"/>
</dbReference>
<dbReference type="PANTHER" id="PTHR35038">
    <property type="entry name" value="DISSIMILATORY SULFITE REDUCTASE SIRA"/>
    <property type="match status" value="1"/>
</dbReference>
<gene>
    <name evidence="4" type="ORF">JYU06_04725</name>
</gene>
<feature type="domain" description="Doubled CXXCH motif" evidence="3">
    <location>
        <begin position="176"/>
        <end position="213"/>
    </location>
</feature>
<dbReference type="SUPFAM" id="SSF48695">
    <property type="entry name" value="Multiheme cytochromes"/>
    <property type="match status" value="1"/>
</dbReference>
<feature type="chain" id="PRO_5045406085" description="Doubled CXXCH motif domain-containing protein" evidence="2">
    <location>
        <begin position="24"/>
        <end position="327"/>
    </location>
</feature>
<feature type="signal peptide" evidence="2">
    <location>
        <begin position="1"/>
        <end position="23"/>
    </location>
</feature>
<protein>
    <recommendedName>
        <fullName evidence="3">Doubled CXXCH motif domain-containing protein</fullName>
    </recommendedName>
</protein>
<dbReference type="EMBL" id="JAFITO010000056">
    <property type="protein sequence ID" value="MBN4068804.1"/>
    <property type="molecule type" value="Genomic_DNA"/>
</dbReference>
<dbReference type="Gene3D" id="3.90.10.10">
    <property type="entry name" value="Cytochrome C3"/>
    <property type="match status" value="1"/>
</dbReference>
<organism evidence="4 5">
    <name type="scientific">Desulfotalea psychrophila</name>
    <dbReference type="NCBI Taxonomy" id="84980"/>
    <lineage>
        <taxon>Bacteria</taxon>
        <taxon>Pseudomonadati</taxon>
        <taxon>Thermodesulfobacteriota</taxon>
        <taxon>Desulfobulbia</taxon>
        <taxon>Desulfobulbales</taxon>
        <taxon>Desulfocapsaceae</taxon>
        <taxon>Desulfotalea</taxon>
    </lineage>
</organism>
<keyword evidence="5" id="KW-1185">Reference proteome</keyword>
<name>A0ABS3AUP0_9BACT</name>
<evidence type="ECO:0000256" key="2">
    <source>
        <dbReference type="SAM" id="SignalP"/>
    </source>
</evidence>
<dbReference type="Gene3D" id="1.10.1130.10">
    <property type="entry name" value="Flavocytochrome C3, Chain A"/>
    <property type="match status" value="1"/>
</dbReference>
<evidence type="ECO:0000256" key="1">
    <source>
        <dbReference type="ARBA" id="ARBA00022729"/>
    </source>
</evidence>